<evidence type="ECO:0000259" key="6">
    <source>
        <dbReference type="PROSITE" id="PS50846"/>
    </source>
</evidence>
<keyword evidence="1" id="KW-0488">Methylation</keyword>
<feature type="region of interest" description="Disordered" evidence="5">
    <location>
        <begin position="81"/>
        <end position="144"/>
    </location>
</feature>
<dbReference type="PANTHER" id="PTHR45868">
    <property type="entry name" value="HEAVY METAL-ASSOCIATED ISOPRENYLATED PLANT PROTEIN 33-RELATED"/>
    <property type="match status" value="1"/>
</dbReference>
<evidence type="ECO:0000256" key="4">
    <source>
        <dbReference type="ARBA" id="ARBA00024045"/>
    </source>
</evidence>
<evidence type="ECO:0000313" key="7">
    <source>
        <dbReference type="EMBL" id="KAH0460959.1"/>
    </source>
</evidence>
<dbReference type="EMBL" id="JAGFBR010000009">
    <property type="protein sequence ID" value="KAH0460959.1"/>
    <property type="molecule type" value="Genomic_DNA"/>
</dbReference>
<dbReference type="PANTHER" id="PTHR45868:SF80">
    <property type="entry name" value="F15K9.8-RELATED"/>
    <property type="match status" value="1"/>
</dbReference>
<dbReference type="CDD" id="cd00371">
    <property type="entry name" value="HMA"/>
    <property type="match status" value="1"/>
</dbReference>
<dbReference type="FunFam" id="3.30.70.100:FF:000008">
    <property type="entry name" value="Copper transport protein ATOX1"/>
    <property type="match status" value="1"/>
</dbReference>
<dbReference type="GO" id="GO:0046872">
    <property type="term" value="F:metal ion binding"/>
    <property type="evidence" value="ECO:0007669"/>
    <property type="project" value="UniProtKB-KW"/>
</dbReference>
<evidence type="ECO:0000256" key="2">
    <source>
        <dbReference type="ARBA" id="ARBA00022723"/>
    </source>
</evidence>
<feature type="compositionally biased region" description="Low complexity" evidence="5">
    <location>
        <begin position="84"/>
        <end position="93"/>
    </location>
</feature>
<proteinExistence type="inferred from homology"/>
<dbReference type="InterPro" id="IPR036163">
    <property type="entry name" value="HMA_dom_sf"/>
</dbReference>
<feature type="compositionally biased region" description="Basic and acidic residues" evidence="5">
    <location>
        <begin position="108"/>
        <end position="126"/>
    </location>
</feature>
<feature type="compositionally biased region" description="Low complexity" evidence="5">
    <location>
        <begin position="135"/>
        <end position="144"/>
    </location>
</feature>
<dbReference type="Pfam" id="PF00403">
    <property type="entry name" value="HMA"/>
    <property type="match status" value="1"/>
</dbReference>
<dbReference type="InterPro" id="IPR006121">
    <property type="entry name" value="HMA_dom"/>
</dbReference>
<protein>
    <recommendedName>
        <fullName evidence="6">HMA domain-containing protein</fullName>
    </recommendedName>
</protein>
<dbReference type="PROSITE" id="PS50846">
    <property type="entry name" value="HMA_2"/>
    <property type="match status" value="1"/>
</dbReference>
<feature type="domain" description="HMA" evidence="6">
    <location>
        <begin position="13"/>
        <end position="80"/>
    </location>
</feature>
<evidence type="ECO:0000256" key="1">
    <source>
        <dbReference type="ARBA" id="ARBA00022481"/>
    </source>
</evidence>
<keyword evidence="3" id="KW-0636">Prenylation</keyword>
<feature type="compositionally biased region" description="Basic and acidic residues" evidence="5">
    <location>
        <begin position="212"/>
        <end position="222"/>
    </location>
</feature>
<reference evidence="7 8" key="1">
    <citation type="journal article" date="2021" name="Hortic Res">
        <title>Chromosome-scale assembly of the Dendrobium chrysotoxum genome enhances the understanding of orchid evolution.</title>
        <authorList>
            <person name="Zhang Y."/>
            <person name="Zhang G.Q."/>
            <person name="Zhang D."/>
            <person name="Liu X.D."/>
            <person name="Xu X.Y."/>
            <person name="Sun W.H."/>
            <person name="Yu X."/>
            <person name="Zhu X."/>
            <person name="Wang Z.W."/>
            <person name="Zhao X."/>
            <person name="Zhong W.Y."/>
            <person name="Chen H."/>
            <person name="Yin W.L."/>
            <person name="Huang T."/>
            <person name="Niu S.C."/>
            <person name="Liu Z.J."/>
        </authorList>
    </citation>
    <scope>NUCLEOTIDE SEQUENCE [LARGE SCALE GENOMIC DNA]</scope>
    <source>
        <strain evidence="7">Lindl</strain>
    </source>
</reference>
<organism evidence="7 8">
    <name type="scientific">Dendrobium chrysotoxum</name>
    <name type="common">Orchid</name>
    <dbReference type="NCBI Taxonomy" id="161865"/>
    <lineage>
        <taxon>Eukaryota</taxon>
        <taxon>Viridiplantae</taxon>
        <taxon>Streptophyta</taxon>
        <taxon>Embryophyta</taxon>
        <taxon>Tracheophyta</taxon>
        <taxon>Spermatophyta</taxon>
        <taxon>Magnoliopsida</taxon>
        <taxon>Liliopsida</taxon>
        <taxon>Asparagales</taxon>
        <taxon>Orchidaceae</taxon>
        <taxon>Epidendroideae</taxon>
        <taxon>Malaxideae</taxon>
        <taxon>Dendrobiinae</taxon>
        <taxon>Dendrobium</taxon>
    </lineage>
</organism>
<sequence length="317" mass="33832">MASGPEGTEPLNYQTSVLKVSIHCEGCKKKVRKVLQRLDGVYDIDINSKQNKVTVTGKVDAESLIRRLVKYGKHAELWPEKKPAAANSSAEAATDTKEKVASATAVPKTERQLPDTEKQQQTEEGKNNTTPPPTTEAKATDSAAAAAFAAMSGAFSASKPNTDAPKPNDMPENSDKKDSDKPALAAVENGSSEETGDLKKKGKKTQNETSSIDERAVADTDKLGNASAASISPPKPKQFPAYPQPVYSVSYSALQPSTSHAYYTSSPAALPSSYTYSGYPPENYSLDPYYGSMEAPAASGGSYDMFNEENPNACNLM</sequence>
<keyword evidence="3" id="KW-0449">Lipoprotein</keyword>
<keyword evidence="8" id="KW-1185">Reference proteome</keyword>
<name>A0AAV7GYX3_DENCH</name>
<keyword evidence="2" id="KW-0479">Metal-binding</keyword>
<dbReference type="AlphaFoldDB" id="A0AAV7GYX3"/>
<gene>
    <name evidence="7" type="ORF">IEQ34_008534</name>
</gene>
<dbReference type="Proteomes" id="UP000775213">
    <property type="component" value="Unassembled WGS sequence"/>
</dbReference>
<feature type="region of interest" description="Disordered" evidence="5">
    <location>
        <begin position="156"/>
        <end position="241"/>
    </location>
</feature>
<accession>A0AAV7GYX3</accession>
<evidence type="ECO:0000256" key="5">
    <source>
        <dbReference type="SAM" id="MobiDB-lite"/>
    </source>
</evidence>
<dbReference type="Gene3D" id="3.30.70.100">
    <property type="match status" value="1"/>
</dbReference>
<evidence type="ECO:0000256" key="3">
    <source>
        <dbReference type="ARBA" id="ARBA00023289"/>
    </source>
</evidence>
<dbReference type="SUPFAM" id="SSF55008">
    <property type="entry name" value="HMA, heavy metal-associated domain"/>
    <property type="match status" value="1"/>
</dbReference>
<comment type="caution">
    <text evidence="7">The sequence shown here is derived from an EMBL/GenBank/DDBJ whole genome shotgun (WGS) entry which is preliminary data.</text>
</comment>
<comment type="similarity">
    <text evidence="4">Belongs to the HIPP family.</text>
</comment>
<evidence type="ECO:0000313" key="8">
    <source>
        <dbReference type="Proteomes" id="UP000775213"/>
    </source>
</evidence>